<keyword evidence="4 5" id="KW-0472">Membrane</keyword>
<keyword evidence="7" id="KW-1185">Reference proteome</keyword>
<dbReference type="PANTHER" id="PTHR47547">
    <property type="match status" value="1"/>
</dbReference>
<keyword evidence="3 5" id="KW-1133">Transmembrane helix</keyword>
<dbReference type="GO" id="GO:0016020">
    <property type="term" value="C:membrane"/>
    <property type="evidence" value="ECO:0007669"/>
    <property type="project" value="UniProtKB-SubCell"/>
</dbReference>
<evidence type="ECO:0000256" key="3">
    <source>
        <dbReference type="ARBA" id="ARBA00022989"/>
    </source>
</evidence>
<dbReference type="Pfam" id="PF13520">
    <property type="entry name" value="AA_permease_2"/>
    <property type="match status" value="1"/>
</dbReference>
<feature type="transmembrane region" description="Helical" evidence="5">
    <location>
        <begin position="21"/>
        <end position="42"/>
    </location>
</feature>
<dbReference type="EMBL" id="FORP01000025">
    <property type="protein sequence ID" value="SFK60207.1"/>
    <property type="molecule type" value="Genomic_DNA"/>
</dbReference>
<dbReference type="STRING" id="115433.SAMN05421835_12566"/>
<dbReference type="Gene3D" id="1.20.1740.10">
    <property type="entry name" value="Amino acid/polyamine transporter I"/>
    <property type="match status" value="1"/>
</dbReference>
<dbReference type="Proteomes" id="UP000199025">
    <property type="component" value="Unassembled WGS sequence"/>
</dbReference>
<accession>A0A1I4AWB1</accession>
<feature type="transmembrane region" description="Helical" evidence="5">
    <location>
        <begin position="250"/>
        <end position="272"/>
    </location>
</feature>
<evidence type="ECO:0000256" key="4">
    <source>
        <dbReference type="ARBA" id="ARBA00023136"/>
    </source>
</evidence>
<gene>
    <name evidence="6" type="ORF">SAMN05421835_12566</name>
</gene>
<dbReference type="PANTHER" id="PTHR47547:SF1">
    <property type="entry name" value="ASPARTATE-PROTON SYMPORTER"/>
    <property type="match status" value="1"/>
</dbReference>
<evidence type="ECO:0000313" key="6">
    <source>
        <dbReference type="EMBL" id="SFK60207.1"/>
    </source>
</evidence>
<feature type="transmembrane region" description="Helical" evidence="5">
    <location>
        <begin position="472"/>
        <end position="492"/>
    </location>
</feature>
<organism evidence="6 7">
    <name type="scientific">Amycolatopsis sacchari</name>
    <dbReference type="NCBI Taxonomy" id="115433"/>
    <lineage>
        <taxon>Bacteria</taxon>
        <taxon>Bacillati</taxon>
        <taxon>Actinomycetota</taxon>
        <taxon>Actinomycetes</taxon>
        <taxon>Pseudonocardiales</taxon>
        <taxon>Pseudonocardiaceae</taxon>
        <taxon>Amycolatopsis</taxon>
    </lineage>
</organism>
<feature type="transmembrane region" description="Helical" evidence="5">
    <location>
        <begin position="89"/>
        <end position="111"/>
    </location>
</feature>
<dbReference type="InterPro" id="IPR002293">
    <property type="entry name" value="AA/rel_permease1"/>
</dbReference>
<dbReference type="OrthoDB" id="9762947at2"/>
<dbReference type="PIRSF" id="PIRSF006060">
    <property type="entry name" value="AA_transporter"/>
    <property type="match status" value="1"/>
</dbReference>
<feature type="transmembrane region" description="Helical" evidence="5">
    <location>
        <begin position="142"/>
        <end position="164"/>
    </location>
</feature>
<feature type="transmembrane region" description="Helical" evidence="5">
    <location>
        <begin position="209"/>
        <end position="229"/>
    </location>
</feature>
<comment type="subcellular location">
    <subcellularLocation>
        <location evidence="1">Membrane</location>
        <topology evidence="1">Multi-pass membrane protein</topology>
    </subcellularLocation>
</comment>
<sequence length="546" mass="58270">MVKPVQSTKAGTPHLRRSVGFYGLMFVSLGSIIGSGWLLGALKAAKVAGPASLLSWVLTAVIMATLALVHAELGAAYPMAGGTARFPALAYGVLGGFAGGWVAWLQAVALAPVEVEASLQYLDNITWVKQHLNLLHTGGETLTASGFAWASLLMLVFTVINLVGVKLLSESNSATVIWKVAVPVLTVVVLLSLRFHPGNFTAGGGFAPSGAHGVFAALPVGVVFALQGFEQAVQLGGESRNPQKDISRAIITAMVIGTIVYLLLEIAFIGSLDPASIAKNWDNPITQGSFGPYATLATLAGAGWLAYILYADAFVSPAGTGLLYLGTSSRLSYAMGKERVLPKQLGKLSVRGVPVWAILLSFVVGEIMFLPFPSWQDLVEVITSATALMYAFAPVSMIALRKRDPERTRPYRAPAGHVLAPAGFVAANLIIYWTGFEITWKIMIAIVVGFVLFLIARATTKPADRLPVDWKAVTWVPVWLGGMVLIAWLGRYGDGGELKALPEWWDLVVVIVFSLVVFYWAVALAVSTDKVRAAIERETEELVAHG</sequence>
<dbReference type="InterPro" id="IPR052962">
    <property type="entry name" value="AA_Transporter_AGT"/>
</dbReference>
<feature type="transmembrane region" description="Helical" evidence="5">
    <location>
        <begin position="348"/>
        <end position="369"/>
    </location>
</feature>
<proteinExistence type="predicted"/>
<evidence type="ECO:0000313" key="7">
    <source>
        <dbReference type="Proteomes" id="UP000199025"/>
    </source>
</evidence>
<feature type="transmembrane region" description="Helical" evidence="5">
    <location>
        <begin position="304"/>
        <end position="327"/>
    </location>
</feature>
<feature type="transmembrane region" description="Helical" evidence="5">
    <location>
        <begin position="438"/>
        <end position="460"/>
    </location>
</feature>
<feature type="transmembrane region" description="Helical" evidence="5">
    <location>
        <begin position="381"/>
        <end position="400"/>
    </location>
</feature>
<feature type="transmembrane region" description="Helical" evidence="5">
    <location>
        <begin position="176"/>
        <end position="197"/>
    </location>
</feature>
<evidence type="ECO:0000256" key="1">
    <source>
        <dbReference type="ARBA" id="ARBA00004141"/>
    </source>
</evidence>
<reference evidence="6 7" key="1">
    <citation type="submission" date="2016-10" db="EMBL/GenBank/DDBJ databases">
        <authorList>
            <person name="de Groot N.N."/>
        </authorList>
    </citation>
    <scope>NUCLEOTIDE SEQUENCE [LARGE SCALE GENOMIC DNA]</scope>
    <source>
        <strain evidence="6 7">DSM 44468</strain>
    </source>
</reference>
<name>A0A1I4AWB1_9PSEU</name>
<dbReference type="AlphaFoldDB" id="A0A1I4AWB1"/>
<feature type="transmembrane region" description="Helical" evidence="5">
    <location>
        <begin position="412"/>
        <end position="432"/>
    </location>
</feature>
<feature type="transmembrane region" description="Helical" evidence="5">
    <location>
        <begin position="54"/>
        <end position="77"/>
    </location>
</feature>
<evidence type="ECO:0000256" key="2">
    <source>
        <dbReference type="ARBA" id="ARBA00022692"/>
    </source>
</evidence>
<dbReference type="RefSeq" id="WP_091514469.1">
    <property type="nucleotide sequence ID" value="NZ_CBDQZW010000030.1"/>
</dbReference>
<keyword evidence="2 5" id="KW-0812">Transmembrane</keyword>
<feature type="transmembrane region" description="Helical" evidence="5">
    <location>
        <begin position="504"/>
        <end position="527"/>
    </location>
</feature>
<evidence type="ECO:0000256" key="5">
    <source>
        <dbReference type="SAM" id="Phobius"/>
    </source>
</evidence>
<protein>
    <submittedName>
        <fullName evidence="6">Amino acid transporter</fullName>
    </submittedName>
</protein>
<dbReference type="GO" id="GO:0022857">
    <property type="term" value="F:transmembrane transporter activity"/>
    <property type="evidence" value="ECO:0007669"/>
    <property type="project" value="InterPro"/>
</dbReference>